<dbReference type="FunFam" id="1.10.3720.10:FF:000003">
    <property type="entry name" value="Aliphatic sulfonate ABC transporter permease"/>
    <property type="match status" value="1"/>
</dbReference>
<evidence type="ECO:0000256" key="3">
    <source>
        <dbReference type="ARBA" id="ARBA00022475"/>
    </source>
</evidence>
<sequence>MDRMDNVTTITTPETARRHWRFPMAQLLPWLLPVTFLALWQLSVSSGLITSSLVPSPWAVFQDGVDLWQAGTLPTNISISLYRATVGFVIGGGLGFLLGLLNGLSKRSRALLDTPLQMLRNIPHLSLIPVVIILLGIGETAKISLVAIGVLFPIYINTYHGIANSDSELLEMGRSYGLSKWQLFSKIIFPGALPTILMGVRYGLGIMWTTLIVAETMSSNSGIGYMATNAQEFMDMKTVLLCIVLYALLGKLSDLIAKGLESTFLAWRTKGVTIND</sequence>
<comment type="similarity">
    <text evidence="7">Belongs to the binding-protein-dependent transport system permease family.</text>
</comment>
<evidence type="ECO:0000313" key="9">
    <source>
        <dbReference type="EMBL" id="KRM29730.1"/>
    </source>
</evidence>
<dbReference type="Gene3D" id="1.10.3720.10">
    <property type="entry name" value="MetI-like"/>
    <property type="match status" value="1"/>
</dbReference>
<comment type="caution">
    <text evidence="9">The sequence shown here is derived from an EMBL/GenBank/DDBJ whole genome shotgun (WGS) entry which is preliminary data.</text>
</comment>
<feature type="domain" description="ABC transmembrane type-1" evidence="8">
    <location>
        <begin position="73"/>
        <end position="257"/>
    </location>
</feature>
<evidence type="ECO:0000256" key="7">
    <source>
        <dbReference type="RuleBase" id="RU363032"/>
    </source>
</evidence>
<dbReference type="AlphaFoldDB" id="A0A0R1XI35"/>
<dbReference type="GO" id="GO:0005886">
    <property type="term" value="C:plasma membrane"/>
    <property type="evidence" value="ECO:0007669"/>
    <property type="project" value="UniProtKB-SubCell"/>
</dbReference>
<keyword evidence="4 7" id="KW-0812">Transmembrane</keyword>
<dbReference type="PATRIC" id="fig|1122147.4.peg.453"/>
<gene>
    <name evidence="9" type="ORF">FC91_GL000435</name>
</gene>
<evidence type="ECO:0000256" key="2">
    <source>
        <dbReference type="ARBA" id="ARBA00022448"/>
    </source>
</evidence>
<feature type="transmembrane region" description="Helical" evidence="7">
    <location>
        <begin position="27"/>
        <end position="49"/>
    </location>
</feature>
<dbReference type="eggNOG" id="COG0600">
    <property type="taxonomic scope" value="Bacteria"/>
</dbReference>
<dbReference type="Pfam" id="PF00528">
    <property type="entry name" value="BPD_transp_1"/>
    <property type="match status" value="1"/>
</dbReference>
<keyword evidence="2 7" id="KW-0813">Transport</keyword>
<organism evidence="9 10">
    <name type="scientific">Schleiferilactobacillus harbinensis DSM 16991</name>
    <dbReference type="NCBI Taxonomy" id="1122147"/>
    <lineage>
        <taxon>Bacteria</taxon>
        <taxon>Bacillati</taxon>
        <taxon>Bacillota</taxon>
        <taxon>Bacilli</taxon>
        <taxon>Lactobacillales</taxon>
        <taxon>Lactobacillaceae</taxon>
        <taxon>Schleiferilactobacillus</taxon>
    </lineage>
</organism>
<dbReference type="PROSITE" id="PS50928">
    <property type="entry name" value="ABC_TM1"/>
    <property type="match status" value="1"/>
</dbReference>
<evidence type="ECO:0000256" key="5">
    <source>
        <dbReference type="ARBA" id="ARBA00022989"/>
    </source>
</evidence>
<dbReference type="PANTHER" id="PTHR30151:SF38">
    <property type="entry name" value="ALIPHATIC SULFONATES TRANSPORT PERMEASE PROTEIN SSUC-RELATED"/>
    <property type="match status" value="1"/>
</dbReference>
<comment type="subcellular location">
    <subcellularLocation>
        <location evidence="1 7">Cell membrane</location>
        <topology evidence="1 7">Multi-pass membrane protein</topology>
    </subcellularLocation>
</comment>
<keyword evidence="3" id="KW-1003">Cell membrane</keyword>
<dbReference type="GO" id="GO:0042918">
    <property type="term" value="P:alkanesulfonate transmembrane transport"/>
    <property type="evidence" value="ECO:0007669"/>
    <property type="project" value="UniProtKB-ARBA"/>
</dbReference>
<name>A0A0R1XI35_9LACO</name>
<dbReference type="PANTHER" id="PTHR30151">
    <property type="entry name" value="ALKANE SULFONATE ABC TRANSPORTER-RELATED, MEMBRANE SUBUNIT"/>
    <property type="match status" value="1"/>
</dbReference>
<dbReference type="InterPro" id="IPR035906">
    <property type="entry name" value="MetI-like_sf"/>
</dbReference>
<dbReference type="InterPro" id="IPR000515">
    <property type="entry name" value="MetI-like"/>
</dbReference>
<dbReference type="SUPFAM" id="SSF161098">
    <property type="entry name" value="MetI-like"/>
    <property type="match status" value="1"/>
</dbReference>
<protein>
    <submittedName>
        <fullName evidence="9">ABC transporter permease</fullName>
    </submittedName>
</protein>
<feature type="transmembrane region" description="Helical" evidence="7">
    <location>
        <begin position="183"/>
        <end position="200"/>
    </location>
</feature>
<dbReference type="EMBL" id="AZFW01000011">
    <property type="protein sequence ID" value="KRM29730.1"/>
    <property type="molecule type" value="Genomic_DNA"/>
</dbReference>
<evidence type="ECO:0000313" key="10">
    <source>
        <dbReference type="Proteomes" id="UP000050949"/>
    </source>
</evidence>
<dbReference type="CDD" id="cd06261">
    <property type="entry name" value="TM_PBP2"/>
    <property type="match status" value="1"/>
</dbReference>
<feature type="transmembrane region" description="Helical" evidence="7">
    <location>
        <begin position="81"/>
        <end position="101"/>
    </location>
</feature>
<proteinExistence type="inferred from homology"/>
<feature type="transmembrane region" description="Helical" evidence="7">
    <location>
        <begin position="121"/>
        <end position="137"/>
    </location>
</feature>
<keyword evidence="6 7" id="KW-0472">Membrane</keyword>
<evidence type="ECO:0000256" key="6">
    <source>
        <dbReference type="ARBA" id="ARBA00023136"/>
    </source>
</evidence>
<evidence type="ECO:0000256" key="1">
    <source>
        <dbReference type="ARBA" id="ARBA00004651"/>
    </source>
</evidence>
<accession>A0A0R1XI35</accession>
<reference evidence="9 10" key="1">
    <citation type="journal article" date="2015" name="Genome Announc.">
        <title>Expanding the biotechnology potential of lactobacilli through comparative genomics of 213 strains and associated genera.</title>
        <authorList>
            <person name="Sun Z."/>
            <person name="Harris H.M."/>
            <person name="McCann A."/>
            <person name="Guo C."/>
            <person name="Argimon S."/>
            <person name="Zhang W."/>
            <person name="Yang X."/>
            <person name="Jeffery I.B."/>
            <person name="Cooney J.C."/>
            <person name="Kagawa T.F."/>
            <person name="Liu W."/>
            <person name="Song Y."/>
            <person name="Salvetti E."/>
            <person name="Wrobel A."/>
            <person name="Rasinkangas P."/>
            <person name="Parkhill J."/>
            <person name="Rea M.C."/>
            <person name="O'Sullivan O."/>
            <person name="Ritari J."/>
            <person name="Douillard F.P."/>
            <person name="Paul Ross R."/>
            <person name="Yang R."/>
            <person name="Briner A.E."/>
            <person name="Felis G.E."/>
            <person name="de Vos W.M."/>
            <person name="Barrangou R."/>
            <person name="Klaenhammer T.R."/>
            <person name="Caufield P.W."/>
            <person name="Cui Y."/>
            <person name="Zhang H."/>
            <person name="O'Toole P.W."/>
        </authorList>
    </citation>
    <scope>NUCLEOTIDE SEQUENCE [LARGE SCALE GENOMIC DNA]</scope>
    <source>
        <strain evidence="9 10">DSM 16991</strain>
    </source>
</reference>
<evidence type="ECO:0000259" key="8">
    <source>
        <dbReference type="PROSITE" id="PS50928"/>
    </source>
</evidence>
<evidence type="ECO:0000256" key="4">
    <source>
        <dbReference type="ARBA" id="ARBA00022692"/>
    </source>
</evidence>
<keyword evidence="5 7" id="KW-1133">Transmembrane helix</keyword>
<dbReference type="Proteomes" id="UP000050949">
    <property type="component" value="Unassembled WGS sequence"/>
</dbReference>